<evidence type="ECO:0000313" key="3">
    <source>
        <dbReference type="Proteomes" id="UP000494330"/>
    </source>
</evidence>
<keyword evidence="3" id="KW-1185">Reference proteome</keyword>
<dbReference type="Gene3D" id="3.40.50.720">
    <property type="entry name" value="NAD(P)-binding Rossmann-like Domain"/>
    <property type="match status" value="1"/>
</dbReference>
<dbReference type="AlphaFoldDB" id="A0A6J5F1J1"/>
<protein>
    <submittedName>
        <fullName evidence="2">Short chain dehydrogenase</fullName>
    </submittedName>
</protein>
<comment type="similarity">
    <text evidence="1">Belongs to the short-chain dehydrogenases/reductases (SDR) family.</text>
</comment>
<dbReference type="PRINTS" id="PR00081">
    <property type="entry name" value="GDHRDH"/>
</dbReference>
<dbReference type="RefSeq" id="WP_034200230.1">
    <property type="nucleotide sequence ID" value="NZ_CABVQD010000007.1"/>
</dbReference>
<sequence length="259" mass="27280">MNLELNGKIALVTAASAGIGGAVATTLAREGATVATSSRDPSALINGADVAPGRLVGYPADLGNPQDYGTLVERVVNEHGRLDIMVVNTPGPRIIPVLDVQDEDWAEAYDLLARPAIKLAHDAAKQMAKQRGGSLIFITSTWVKQSMHGGVLSATMRSTLSALAKQMALELGPLGVRVNQVMPGATGTARMESILSSKAQRNNTNREIELAKVVETIPLGRWAEVQEIADTVAFVASPRCNFMTGATLQIDGGAIRSTL</sequence>
<organism evidence="2 3">
    <name type="scientific">Burkholderia paludis</name>
    <dbReference type="NCBI Taxonomy" id="1506587"/>
    <lineage>
        <taxon>Bacteria</taxon>
        <taxon>Pseudomonadati</taxon>
        <taxon>Pseudomonadota</taxon>
        <taxon>Betaproteobacteria</taxon>
        <taxon>Burkholderiales</taxon>
        <taxon>Burkholderiaceae</taxon>
        <taxon>Burkholderia</taxon>
        <taxon>Burkholderia cepacia complex</taxon>
    </lineage>
</organism>
<dbReference type="InterPro" id="IPR036291">
    <property type="entry name" value="NAD(P)-bd_dom_sf"/>
</dbReference>
<dbReference type="PANTHER" id="PTHR42879:SF6">
    <property type="entry name" value="NADPH-DEPENDENT REDUCTASE BACG"/>
    <property type="match status" value="1"/>
</dbReference>
<evidence type="ECO:0000313" key="2">
    <source>
        <dbReference type="EMBL" id="VWB63863.1"/>
    </source>
</evidence>
<accession>A0A6J5F1J1</accession>
<dbReference type="EMBL" id="CABVQD010000007">
    <property type="protein sequence ID" value="VWB63863.1"/>
    <property type="molecule type" value="Genomic_DNA"/>
</dbReference>
<name>A0A6J5F1J1_9BURK</name>
<dbReference type="FunFam" id="3.40.50.720:FF:000084">
    <property type="entry name" value="Short-chain dehydrogenase reductase"/>
    <property type="match status" value="1"/>
</dbReference>
<dbReference type="PANTHER" id="PTHR42879">
    <property type="entry name" value="3-OXOACYL-(ACYL-CARRIER-PROTEIN) REDUCTASE"/>
    <property type="match status" value="1"/>
</dbReference>
<dbReference type="Proteomes" id="UP000494330">
    <property type="component" value="Unassembled WGS sequence"/>
</dbReference>
<proteinExistence type="inferred from homology"/>
<gene>
    <name evidence="2" type="ORF">BPA30113_02845</name>
</gene>
<evidence type="ECO:0000256" key="1">
    <source>
        <dbReference type="ARBA" id="ARBA00006484"/>
    </source>
</evidence>
<reference evidence="2 3" key="1">
    <citation type="submission" date="2019-09" db="EMBL/GenBank/DDBJ databases">
        <authorList>
            <person name="Depoorter E."/>
        </authorList>
    </citation>
    <scope>NUCLEOTIDE SEQUENCE [LARGE SCALE GENOMIC DNA]</scope>
    <source>
        <strain evidence="2">LMG 30113</strain>
    </source>
</reference>
<dbReference type="InterPro" id="IPR002347">
    <property type="entry name" value="SDR_fam"/>
</dbReference>
<dbReference type="InterPro" id="IPR050259">
    <property type="entry name" value="SDR"/>
</dbReference>
<dbReference type="SUPFAM" id="SSF51735">
    <property type="entry name" value="NAD(P)-binding Rossmann-fold domains"/>
    <property type="match status" value="1"/>
</dbReference>
<dbReference type="Pfam" id="PF13561">
    <property type="entry name" value="adh_short_C2"/>
    <property type="match status" value="1"/>
</dbReference>